<name>A0ACB9DGM1_9ASTR</name>
<comment type="caution">
    <text evidence="1">The sequence shown here is derived from an EMBL/GenBank/DDBJ whole genome shotgun (WGS) entry which is preliminary data.</text>
</comment>
<accession>A0ACB9DGM1</accession>
<proteinExistence type="predicted"/>
<evidence type="ECO:0000313" key="2">
    <source>
        <dbReference type="Proteomes" id="UP001056120"/>
    </source>
</evidence>
<dbReference type="EMBL" id="CM042036">
    <property type="protein sequence ID" value="KAI3745421.1"/>
    <property type="molecule type" value="Genomic_DNA"/>
</dbReference>
<sequence length="121" mass="13751">MAYSHHVTYVMIIFPLLSSILLGISFAEKGQKTVGNWLEIASPDDPLVIEIGKFAVEEHKKESNDTLKFDKVTKGDTQIVGGMNWRLTIEIEDNGSIKNCEVFVYEQPCENVRKLLFSIWC</sequence>
<reference evidence="2" key="1">
    <citation type="journal article" date="2022" name="Mol. Ecol. Resour.">
        <title>The genomes of chicory, endive, great burdock and yacon provide insights into Asteraceae palaeo-polyploidization history and plant inulin production.</title>
        <authorList>
            <person name="Fan W."/>
            <person name="Wang S."/>
            <person name="Wang H."/>
            <person name="Wang A."/>
            <person name="Jiang F."/>
            <person name="Liu H."/>
            <person name="Zhao H."/>
            <person name="Xu D."/>
            <person name="Zhang Y."/>
        </authorList>
    </citation>
    <scope>NUCLEOTIDE SEQUENCE [LARGE SCALE GENOMIC DNA]</scope>
    <source>
        <strain evidence="2">cv. Yunnan</strain>
    </source>
</reference>
<organism evidence="1 2">
    <name type="scientific">Smallanthus sonchifolius</name>
    <dbReference type="NCBI Taxonomy" id="185202"/>
    <lineage>
        <taxon>Eukaryota</taxon>
        <taxon>Viridiplantae</taxon>
        <taxon>Streptophyta</taxon>
        <taxon>Embryophyta</taxon>
        <taxon>Tracheophyta</taxon>
        <taxon>Spermatophyta</taxon>
        <taxon>Magnoliopsida</taxon>
        <taxon>eudicotyledons</taxon>
        <taxon>Gunneridae</taxon>
        <taxon>Pentapetalae</taxon>
        <taxon>asterids</taxon>
        <taxon>campanulids</taxon>
        <taxon>Asterales</taxon>
        <taxon>Asteraceae</taxon>
        <taxon>Asteroideae</taxon>
        <taxon>Heliantheae alliance</taxon>
        <taxon>Millerieae</taxon>
        <taxon>Smallanthus</taxon>
    </lineage>
</organism>
<gene>
    <name evidence="1" type="ORF">L1987_58533</name>
</gene>
<dbReference type="Proteomes" id="UP001056120">
    <property type="component" value="Linkage Group LG19"/>
</dbReference>
<evidence type="ECO:0000313" key="1">
    <source>
        <dbReference type="EMBL" id="KAI3745421.1"/>
    </source>
</evidence>
<reference evidence="1 2" key="2">
    <citation type="journal article" date="2022" name="Mol. Ecol. Resour.">
        <title>The genomes of chicory, endive, great burdock and yacon provide insights into Asteraceae paleo-polyploidization history and plant inulin production.</title>
        <authorList>
            <person name="Fan W."/>
            <person name="Wang S."/>
            <person name="Wang H."/>
            <person name="Wang A."/>
            <person name="Jiang F."/>
            <person name="Liu H."/>
            <person name="Zhao H."/>
            <person name="Xu D."/>
            <person name="Zhang Y."/>
        </authorList>
    </citation>
    <scope>NUCLEOTIDE SEQUENCE [LARGE SCALE GENOMIC DNA]</scope>
    <source>
        <strain evidence="2">cv. Yunnan</strain>
        <tissue evidence="1">Leaves</tissue>
    </source>
</reference>
<protein>
    <submittedName>
        <fullName evidence="1">Uncharacterized protein</fullName>
    </submittedName>
</protein>
<keyword evidence="2" id="KW-1185">Reference proteome</keyword>